<dbReference type="Gene3D" id="3.20.20.450">
    <property type="entry name" value="EAL domain"/>
    <property type="match status" value="1"/>
</dbReference>
<dbReference type="InterPro" id="IPR050706">
    <property type="entry name" value="Cyclic-di-GMP_PDE-like"/>
</dbReference>
<dbReference type="SUPFAM" id="SSF141868">
    <property type="entry name" value="EAL domain-like"/>
    <property type="match status" value="1"/>
</dbReference>
<dbReference type="InterPro" id="IPR029016">
    <property type="entry name" value="GAF-like_dom_sf"/>
</dbReference>
<dbReference type="InterPro" id="IPR001633">
    <property type="entry name" value="EAL_dom"/>
</dbReference>
<evidence type="ECO:0000256" key="1">
    <source>
        <dbReference type="SAM" id="Phobius"/>
    </source>
</evidence>
<dbReference type="GO" id="GO:0071111">
    <property type="term" value="F:cyclic-guanylate-specific phosphodiesterase activity"/>
    <property type="evidence" value="ECO:0007669"/>
    <property type="project" value="InterPro"/>
</dbReference>
<dbReference type="CDD" id="cd01949">
    <property type="entry name" value="GGDEF"/>
    <property type="match status" value="1"/>
</dbReference>
<dbReference type="InterPro" id="IPR029787">
    <property type="entry name" value="Nucleotide_cyclase"/>
</dbReference>
<name>A0A809S260_9PROT</name>
<dbReference type="RefSeq" id="WP_162084599.1">
    <property type="nucleotide sequence ID" value="NZ_AP021881.1"/>
</dbReference>
<proteinExistence type="predicted"/>
<dbReference type="PROSITE" id="PS50883">
    <property type="entry name" value="EAL"/>
    <property type="match status" value="1"/>
</dbReference>
<keyword evidence="5" id="KW-1185">Reference proteome</keyword>
<dbReference type="InterPro" id="IPR035919">
    <property type="entry name" value="EAL_sf"/>
</dbReference>
<dbReference type="SUPFAM" id="SSF55073">
    <property type="entry name" value="Nucleotide cyclase"/>
    <property type="match status" value="1"/>
</dbReference>
<sequence length="788" mass="88850">MILRTIADELNQNTFLLEENARRSLQNGRDNELQAILDQTFALNDVIAEISISKDGQTIYASSSRTLINKPIANDYIPFSQLHEGLLNHQHTAYKIKFYYFEGSQKHTAYMLIRIDKGYVFGRSNQIAILYGIGILTVLSLLSLLLFTVIQRLAIKPLGKITQHAHTGSTSTHRYFIKEFSELAHTLSETFQSMHHQQHELQLAYDETKYLDGILRTVADINQLLISANNIDELISKSVNRLAGHSGYTLCWLTLKSNNSLPIQAYSPDPTGLLQLALTITHNIDEQSDDPVVQACILSKTVVITHLSTHTSNLPWRQVAEHGGYGSFIALPLLPSLYEQPIGVLGLYAQKDDGFNPKEIAMLEELAGDIGFAIQAFKQREQLKRHLTTDAITDLPNRTSLVDQLIINPEVSLALINIDRFSDINSVYGVTIGDGILAQYGQWLAKFIAPFNGVTLFKMGNDEYALLFTEPSAVAQHKELLEQIIAMSAKELFVIGEIEVMLTITVGMVVASDKLLEHATTALKQAKLTHKNMQIYEFASIQKDQENNIAWYKRIKDAVEDSRIAPYFQPIVDNKTQRIIKYEALVRLIEKDGNVISPYQFLAISKKTRQYGQLTKIMFDKVVQQFHNSSVPVSINLSTEDLLNSELADYLEQTILSHQIGNRLIFEILESEGIDNYTEVSAFVDRFKSIGCRFAIDDFGSGYSNFDHLLKLNIDTLKIDSSLIKNLPHDRNAQIIVKHISDFAREMGINTVAEFVANEAIYQMVLDMGIDASQGYYFYEPSAWLIPE</sequence>
<dbReference type="Pfam" id="PF00563">
    <property type="entry name" value="EAL"/>
    <property type="match status" value="1"/>
</dbReference>
<gene>
    <name evidence="4" type="ORF">SFSGTM_14260</name>
</gene>
<keyword evidence="1" id="KW-0812">Transmembrane</keyword>
<dbReference type="Pfam" id="PF00990">
    <property type="entry name" value="GGDEF"/>
    <property type="match status" value="1"/>
</dbReference>
<dbReference type="InterPro" id="IPR003018">
    <property type="entry name" value="GAF"/>
</dbReference>
<keyword evidence="1" id="KW-0472">Membrane</keyword>
<dbReference type="Proteomes" id="UP000463939">
    <property type="component" value="Chromosome"/>
</dbReference>
<dbReference type="Pfam" id="PF13185">
    <property type="entry name" value="GAF_2"/>
    <property type="match status" value="1"/>
</dbReference>
<dbReference type="InterPro" id="IPR000160">
    <property type="entry name" value="GGDEF_dom"/>
</dbReference>
<dbReference type="SMART" id="SM00052">
    <property type="entry name" value="EAL"/>
    <property type="match status" value="1"/>
</dbReference>
<evidence type="ECO:0000259" key="3">
    <source>
        <dbReference type="PROSITE" id="PS50887"/>
    </source>
</evidence>
<dbReference type="InterPro" id="IPR043128">
    <property type="entry name" value="Rev_trsase/Diguanyl_cyclase"/>
</dbReference>
<dbReference type="AlphaFoldDB" id="A0A809S260"/>
<dbReference type="PANTHER" id="PTHR33121:SF71">
    <property type="entry name" value="OXYGEN SENSOR PROTEIN DOSP"/>
    <property type="match status" value="1"/>
</dbReference>
<dbReference type="Gene3D" id="3.30.450.40">
    <property type="match status" value="1"/>
</dbReference>
<reference evidence="5" key="1">
    <citation type="submission" date="2019-11" db="EMBL/GenBank/DDBJ databases">
        <title>Isolation and characterization of a novel species in the genus Sulfuriferula.</title>
        <authorList>
            <person name="Mochizuki J."/>
            <person name="Kojima H."/>
            <person name="Fukui M."/>
        </authorList>
    </citation>
    <scope>NUCLEOTIDE SEQUENCE [LARGE SCALE GENOMIC DNA]</scope>
    <source>
        <strain evidence="5">SGTM</strain>
    </source>
</reference>
<dbReference type="CDD" id="cd01948">
    <property type="entry name" value="EAL"/>
    <property type="match status" value="1"/>
</dbReference>
<organism evidence="4 5">
    <name type="scientific">Sulfuriferula nivalis</name>
    <dbReference type="NCBI Taxonomy" id="2675298"/>
    <lineage>
        <taxon>Bacteria</taxon>
        <taxon>Pseudomonadati</taxon>
        <taxon>Pseudomonadota</taxon>
        <taxon>Betaproteobacteria</taxon>
        <taxon>Nitrosomonadales</taxon>
        <taxon>Sulfuricellaceae</taxon>
        <taxon>Sulfuriferula</taxon>
    </lineage>
</organism>
<dbReference type="SUPFAM" id="SSF55781">
    <property type="entry name" value="GAF domain-like"/>
    <property type="match status" value="1"/>
</dbReference>
<dbReference type="KEGG" id="sniv:SFSGTM_14260"/>
<feature type="domain" description="EAL" evidence="2">
    <location>
        <begin position="548"/>
        <end position="788"/>
    </location>
</feature>
<dbReference type="EMBL" id="AP021881">
    <property type="protein sequence ID" value="BBP00718.1"/>
    <property type="molecule type" value="Genomic_DNA"/>
</dbReference>
<evidence type="ECO:0008006" key="6">
    <source>
        <dbReference type="Google" id="ProtNLM"/>
    </source>
</evidence>
<protein>
    <recommendedName>
        <fullName evidence="6">Diguanylate cyclase/phosphodiesterase</fullName>
    </recommendedName>
</protein>
<accession>A0A809S260</accession>
<feature type="transmembrane region" description="Helical" evidence="1">
    <location>
        <begin position="127"/>
        <end position="150"/>
    </location>
</feature>
<evidence type="ECO:0000313" key="5">
    <source>
        <dbReference type="Proteomes" id="UP000463939"/>
    </source>
</evidence>
<evidence type="ECO:0000313" key="4">
    <source>
        <dbReference type="EMBL" id="BBP00718.1"/>
    </source>
</evidence>
<feature type="domain" description="GGDEF" evidence="3">
    <location>
        <begin position="409"/>
        <end position="554"/>
    </location>
</feature>
<dbReference type="Gene3D" id="3.30.70.270">
    <property type="match status" value="1"/>
</dbReference>
<dbReference type="SMART" id="SM00267">
    <property type="entry name" value="GGDEF"/>
    <property type="match status" value="1"/>
</dbReference>
<dbReference type="PROSITE" id="PS50887">
    <property type="entry name" value="GGDEF"/>
    <property type="match status" value="1"/>
</dbReference>
<evidence type="ECO:0000259" key="2">
    <source>
        <dbReference type="PROSITE" id="PS50883"/>
    </source>
</evidence>
<dbReference type="PANTHER" id="PTHR33121">
    <property type="entry name" value="CYCLIC DI-GMP PHOSPHODIESTERASE PDEF"/>
    <property type="match status" value="1"/>
</dbReference>
<keyword evidence="1" id="KW-1133">Transmembrane helix</keyword>